<organism evidence="1 2">
    <name type="scientific">Flavobacterium faecale</name>
    <dbReference type="NCBI Taxonomy" id="1355330"/>
    <lineage>
        <taxon>Bacteria</taxon>
        <taxon>Pseudomonadati</taxon>
        <taxon>Bacteroidota</taxon>
        <taxon>Flavobacteriia</taxon>
        <taxon>Flavobacteriales</taxon>
        <taxon>Flavobacteriaceae</taxon>
        <taxon>Flavobacterium</taxon>
    </lineage>
</organism>
<protein>
    <submittedName>
        <fullName evidence="1">Uncharacterized protein</fullName>
    </submittedName>
</protein>
<evidence type="ECO:0000313" key="2">
    <source>
        <dbReference type="Proteomes" id="UP000244527"/>
    </source>
</evidence>
<sequence length="179" mass="20804">MKKLASLFLTFTLFYNVFGFYMMFADQKEQTWVAAMENTQNSDFKIFKVKINPYAYIVDSGFEYVNEDVVVKNTTFHVFKNRIQNNVLELYCLKKVQQNGISAKIQSWVDHQLFGHSSNNDSPIKKILKSFIKDYLQNDTLCYQLNYSQKALVASHAILPKSILLSGYYTVNHPPPNFI</sequence>
<dbReference type="RefSeq" id="WP_108742139.1">
    <property type="nucleotide sequence ID" value="NZ_CP020918.1"/>
</dbReference>
<dbReference type="OrthoDB" id="1342881at2"/>
<proteinExistence type="predicted"/>
<keyword evidence="2" id="KW-1185">Reference proteome</keyword>
<accession>A0A2S1LHH4</accession>
<name>A0A2S1LHH4_9FLAO</name>
<dbReference type="AlphaFoldDB" id="A0A2S1LHH4"/>
<reference evidence="1 2" key="1">
    <citation type="submission" date="2017-04" db="EMBL/GenBank/DDBJ databases">
        <title>Compelte genome sequence of WV33.</title>
        <authorList>
            <person name="Lee P.C."/>
        </authorList>
    </citation>
    <scope>NUCLEOTIDE SEQUENCE [LARGE SCALE GENOMIC DNA]</scope>
    <source>
        <strain evidence="1 2">WV33</strain>
    </source>
</reference>
<evidence type="ECO:0000313" key="1">
    <source>
        <dbReference type="EMBL" id="AWG23240.1"/>
    </source>
</evidence>
<dbReference type="EMBL" id="CP020918">
    <property type="protein sequence ID" value="AWG23240.1"/>
    <property type="molecule type" value="Genomic_DNA"/>
</dbReference>
<gene>
    <name evidence="1" type="ORF">FFWV33_17755</name>
</gene>
<dbReference type="KEGG" id="ffa:FFWV33_17755"/>
<dbReference type="Proteomes" id="UP000244527">
    <property type="component" value="Chromosome"/>
</dbReference>